<keyword evidence="3" id="KW-1185">Reference proteome</keyword>
<dbReference type="InterPro" id="IPR017795">
    <property type="entry name" value="ABBA_NscD-like"/>
</dbReference>
<name>A0A1L9S1N1_ASPWE</name>
<dbReference type="Proteomes" id="UP000184383">
    <property type="component" value="Unassembled WGS sequence"/>
</dbReference>
<accession>A0A1L9S1N1</accession>
<dbReference type="Pfam" id="PF11991">
    <property type="entry name" value="Trp_DMAT"/>
    <property type="match status" value="1"/>
</dbReference>
<dbReference type="GO" id="GO:0016765">
    <property type="term" value="F:transferase activity, transferring alkyl or aryl (other than methyl) groups"/>
    <property type="evidence" value="ECO:0007669"/>
    <property type="project" value="InterPro"/>
</dbReference>
<sequence length="184" mass="22122">MPTKNLKVCLLQHRPDLANIFCRRNPLLRFSHNGNFPKPRLWLLADVHRHSYLSVMLKETRYLIDRQYEVLLFHYNYNYIVPYLGPKPHSDERLKRKFNLCLDYRPNIAGNKTRPLFRFVLRSQQGKYTQEVKDGMRWAHQYCPALSLPATFRPLRVTLFLESSTRRIIPYLCRSLNRQFVGWI</sequence>
<dbReference type="AlphaFoldDB" id="A0A1L9S1N1"/>
<gene>
    <name evidence="2" type="ORF">ASPWEDRAFT_242537</name>
</gene>
<dbReference type="VEuPathDB" id="FungiDB:ASPWEDRAFT_242537"/>
<reference evidence="3" key="1">
    <citation type="journal article" date="2017" name="Genome Biol.">
        <title>Comparative genomics reveals high biological diversity and specific adaptations in the industrially and medically important fungal genus Aspergillus.</title>
        <authorList>
            <person name="de Vries R.P."/>
            <person name="Riley R."/>
            <person name="Wiebenga A."/>
            <person name="Aguilar-Osorio G."/>
            <person name="Amillis S."/>
            <person name="Uchima C.A."/>
            <person name="Anderluh G."/>
            <person name="Asadollahi M."/>
            <person name="Askin M."/>
            <person name="Barry K."/>
            <person name="Battaglia E."/>
            <person name="Bayram O."/>
            <person name="Benocci T."/>
            <person name="Braus-Stromeyer S.A."/>
            <person name="Caldana C."/>
            <person name="Canovas D."/>
            <person name="Cerqueira G.C."/>
            <person name="Chen F."/>
            <person name="Chen W."/>
            <person name="Choi C."/>
            <person name="Clum A."/>
            <person name="Dos Santos R.A."/>
            <person name="Damasio A.R."/>
            <person name="Diallinas G."/>
            <person name="Emri T."/>
            <person name="Fekete E."/>
            <person name="Flipphi M."/>
            <person name="Freyberg S."/>
            <person name="Gallo A."/>
            <person name="Gournas C."/>
            <person name="Habgood R."/>
            <person name="Hainaut M."/>
            <person name="Harispe M.L."/>
            <person name="Henrissat B."/>
            <person name="Hilden K.S."/>
            <person name="Hope R."/>
            <person name="Hossain A."/>
            <person name="Karabika E."/>
            <person name="Karaffa L."/>
            <person name="Karanyi Z."/>
            <person name="Krasevec N."/>
            <person name="Kuo A."/>
            <person name="Kusch H."/>
            <person name="LaButti K."/>
            <person name="Lagendijk E.L."/>
            <person name="Lapidus A."/>
            <person name="Levasseur A."/>
            <person name="Lindquist E."/>
            <person name="Lipzen A."/>
            <person name="Logrieco A.F."/>
            <person name="MacCabe A."/>
            <person name="Maekelae M.R."/>
            <person name="Malavazi I."/>
            <person name="Melin P."/>
            <person name="Meyer V."/>
            <person name="Mielnichuk N."/>
            <person name="Miskei M."/>
            <person name="Molnar A.P."/>
            <person name="Mule G."/>
            <person name="Ngan C.Y."/>
            <person name="Orejas M."/>
            <person name="Orosz E."/>
            <person name="Ouedraogo J.P."/>
            <person name="Overkamp K.M."/>
            <person name="Park H.-S."/>
            <person name="Perrone G."/>
            <person name="Piumi F."/>
            <person name="Punt P.J."/>
            <person name="Ram A.F."/>
            <person name="Ramon A."/>
            <person name="Rauscher S."/>
            <person name="Record E."/>
            <person name="Riano-Pachon D.M."/>
            <person name="Robert V."/>
            <person name="Roehrig J."/>
            <person name="Ruller R."/>
            <person name="Salamov A."/>
            <person name="Salih N.S."/>
            <person name="Samson R.A."/>
            <person name="Sandor E."/>
            <person name="Sanguinetti M."/>
            <person name="Schuetze T."/>
            <person name="Sepcic K."/>
            <person name="Shelest E."/>
            <person name="Sherlock G."/>
            <person name="Sophianopoulou V."/>
            <person name="Squina F.M."/>
            <person name="Sun H."/>
            <person name="Susca A."/>
            <person name="Todd R.B."/>
            <person name="Tsang A."/>
            <person name="Unkles S.E."/>
            <person name="van de Wiele N."/>
            <person name="van Rossen-Uffink D."/>
            <person name="Oliveira J.V."/>
            <person name="Vesth T.C."/>
            <person name="Visser J."/>
            <person name="Yu J.-H."/>
            <person name="Zhou M."/>
            <person name="Andersen M.R."/>
            <person name="Archer D.B."/>
            <person name="Baker S.E."/>
            <person name="Benoit I."/>
            <person name="Brakhage A.A."/>
            <person name="Braus G.H."/>
            <person name="Fischer R."/>
            <person name="Frisvad J.C."/>
            <person name="Goldman G.H."/>
            <person name="Houbraken J."/>
            <person name="Oakley B."/>
            <person name="Pocsi I."/>
            <person name="Scazzocchio C."/>
            <person name="Seiboth B."/>
            <person name="vanKuyk P.A."/>
            <person name="Wortman J."/>
            <person name="Dyer P.S."/>
            <person name="Grigoriev I.V."/>
        </authorList>
    </citation>
    <scope>NUCLEOTIDE SEQUENCE [LARGE SCALE GENOMIC DNA]</scope>
    <source>
        <strain evidence="3">DTO 134E9</strain>
    </source>
</reference>
<keyword evidence="1" id="KW-0808">Transferase</keyword>
<evidence type="ECO:0000313" key="3">
    <source>
        <dbReference type="Proteomes" id="UP000184383"/>
    </source>
</evidence>
<dbReference type="OrthoDB" id="3354387at2759"/>
<dbReference type="GO" id="GO:0009820">
    <property type="term" value="P:alkaloid metabolic process"/>
    <property type="evidence" value="ECO:0007669"/>
    <property type="project" value="InterPro"/>
</dbReference>
<organism evidence="2 3">
    <name type="scientific">Aspergillus wentii DTO 134E9</name>
    <dbReference type="NCBI Taxonomy" id="1073089"/>
    <lineage>
        <taxon>Eukaryota</taxon>
        <taxon>Fungi</taxon>
        <taxon>Dikarya</taxon>
        <taxon>Ascomycota</taxon>
        <taxon>Pezizomycotina</taxon>
        <taxon>Eurotiomycetes</taxon>
        <taxon>Eurotiomycetidae</taxon>
        <taxon>Eurotiales</taxon>
        <taxon>Aspergillaceae</taxon>
        <taxon>Aspergillus</taxon>
        <taxon>Aspergillus subgen. Cremei</taxon>
    </lineage>
</organism>
<protein>
    <submittedName>
        <fullName evidence="2">Uncharacterized protein</fullName>
    </submittedName>
</protein>
<evidence type="ECO:0000313" key="2">
    <source>
        <dbReference type="EMBL" id="OJJ41055.1"/>
    </source>
</evidence>
<proteinExistence type="predicted"/>
<dbReference type="GeneID" id="63748436"/>
<evidence type="ECO:0000256" key="1">
    <source>
        <dbReference type="ARBA" id="ARBA00022679"/>
    </source>
</evidence>
<dbReference type="RefSeq" id="XP_040694731.1">
    <property type="nucleotide sequence ID" value="XM_040832588.1"/>
</dbReference>
<dbReference type="EMBL" id="KV878209">
    <property type="protein sequence ID" value="OJJ41055.1"/>
    <property type="molecule type" value="Genomic_DNA"/>
</dbReference>